<protein>
    <submittedName>
        <fullName evidence="3">DnaD domain protein</fullName>
    </submittedName>
</protein>
<dbReference type="Proteomes" id="UP000751852">
    <property type="component" value="Unassembled WGS sequence"/>
</dbReference>
<evidence type="ECO:0000259" key="2">
    <source>
        <dbReference type="Pfam" id="PF07261"/>
    </source>
</evidence>
<dbReference type="NCBIfam" id="TIGR01446">
    <property type="entry name" value="DnaD_dom"/>
    <property type="match status" value="1"/>
</dbReference>
<dbReference type="Gene3D" id="1.10.10.10">
    <property type="entry name" value="Winged helix-like DNA-binding domain superfamily/Winged helix DNA-binding domain"/>
    <property type="match status" value="1"/>
</dbReference>
<comment type="caution">
    <text evidence="3">The sequence shown here is derived from an EMBL/GenBank/DDBJ whole genome shotgun (WGS) entry which is preliminary data.</text>
</comment>
<dbReference type="EMBL" id="JABANU010000013">
    <property type="protein sequence ID" value="MBI5975179.1"/>
    <property type="molecule type" value="Genomic_DNA"/>
</dbReference>
<reference evidence="3 4" key="1">
    <citation type="submission" date="2020-04" db="EMBL/GenBank/DDBJ databases">
        <title>Staphylococcus species from domestic dog.</title>
        <authorList>
            <person name="Paterson G.K."/>
        </authorList>
    </citation>
    <scope>NUCLEOTIDE SEQUENCE [LARGE SCALE GENOMIC DNA]</scope>
    <source>
        <strain evidence="3 4">H16/1A</strain>
    </source>
</reference>
<dbReference type="InterPro" id="IPR006343">
    <property type="entry name" value="DnaB/C_C"/>
</dbReference>
<dbReference type="SUPFAM" id="SSF158499">
    <property type="entry name" value="DnaD domain-like"/>
    <property type="match status" value="1"/>
</dbReference>
<dbReference type="Pfam" id="PF13730">
    <property type="entry name" value="HTH_36"/>
    <property type="match status" value="1"/>
</dbReference>
<dbReference type="Gene3D" id="1.10.10.630">
    <property type="entry name" value="DnaD domain-like"/>
    <property type="match status" value="1"/>
</dbReference>
<evidence type="ECO:0000313" key="3">
    <source>
        <dbReference type="EMBL" id="MBI5975179.1"/>
    </source>
</evidence>
<proteinExistence type="inferred from homology"/>
<name>A0ABS0T8V5_9STAP</name>
<evidence type="ECO:0000313" key="4">
    <source>
        <dbReference type="Proteomes" id="UP000751852"/>
    </source>
</evidence>
<gene>
    <name evidence="3" type="ORF">HHH54_06130</name>
</gene>
<dbReference type="InterPro" id="IPR036388">
    <property type="entry name" value="WH-like_DNA-bd_sf"/>
</dbReference>
<keyword evidence="4" id="KW-1185">Reference proteome</keyword>
<organism evidence="3 4">
    <name type="scientific">Staphylococcus canis</name>
    <dbReference type="NCBI Taxonomy" id="2724942"/>
    <lineage>
        <taxon>Bacteria</taxon>
        <taxon>Bacillati</taxon>
        <taxon>Bacillota</taxon>
        <taxon>Bacilli</taxon>
        <taxon>Bacillales</taxon>
        <taxon>Staphylococcaceae</taxon>
        <taxon>Staphylococcus</taxon>
    </lineage>
</organism>
<feature type="domain" description="DnaB/C C-terminal" evidence="2">
    <location>
        <begin position="153"/>
        <end position="214"/>
    </location>
</feature>
<evidence type="ECO:0000256" key="1">
    <source>
        <dbReference type="ARBA" id="ARBA00093462"/>
    </source>
</evidence>
<sequence length="234" mass="27106">MSEQPSYYSIITANVRYDNRLTDSEKLLFAEITALSNKYGYCTASNNYFAKLYEVSKVTISRRISNLKLHGYLQVEIIREDKEIKQRRMYPLTENIRPINTNDNTPINNSVNTPIITNVKENNTSNNITSINRDRDETSKLFKVISEEIEIIRNPLKAQELEQAIESFKENKTEIVEVAIKYCKENNKGINYLIKVLENWNKSGVTNKEEAKQKVAPKKPNDFLSRKKQELFGG</sequence>
<dbReference type="Pfam" id="PF07261">
    <property type="entry name" value="DnaB_2"/>
    <property type="match status" value="1"/>
</dbReference>
<accession>A0ABS0T8V5</accession>
<dbReference type="RefSeq" id="WP_198617959.1">
    <property type="nucleotide sequence ID" value="NZ_JABANU010000013.1"/>
</dbReference>
<dbReference type="InterPro" id="IPR034829">
    <property type="entry name" value="DnaD-like_sf"/>
</dbReference>
<comment type="similarity">
    <text evidence="1">Belongs to the DnaB/DnaD family.</text>
</comment>